<dbReference type="InterPro" id="IPR006059">
    <property type="entry name" value="SBP"/>
</dbReference>
<reference evidence="4 5" key="1">
    <citation type="submission" date="2016-12" db="EMBL/GenBank/DDBJ databases">
        <authorList>
            <person name="Song W.-J."/>
            <person name="Kurnit D.M."/>
        </authorList>
    </citation>
    <scope>NUCLEOTIDE SEQUENCE [LARGE SCALE GENOMIC DNA]</scope>
    <source>
        <strain evidence="4 5">IMCC3135</strain>
    </source>
</reference>
<protein>
    <recommendedName>
        <fullName evidence="6">ABC transporter-binding protein</fullName>
    </recommendedName>
</protein>
<dbReference type="PANTHER" id="PTHR43649">
    <property type="entry name" value="ARABINOSE-BINDING PROTEIN-RELATED"/>
    <property type="match status" value="1"/>
</dbReference>
<accession>A0A2Z2NTK0</accession>
<comment type="subcellular location">
    <subcellularLocation>
        <location evidence="1">Periplasm</location>
    </subcellularLocation>
</comment>
<proteinExistence type="inferred from homology"/>
<gene>
    <name evidence="4" type="ORF">IMCC3135_01625</name>
</gene>
<evidence type="ECO:0000256" key="1">
    <source>
        <dbReference type="ARBA" id="ARBA00004418"/>
    </source>
</evidence>
<evidence type="ECO:0008006" key="6">
    <source>
        <dbReference type="Google" id="ProtNLM"/>
    </source>
</evidence>
<dbReference type="KEGG" id="gai:IMCC3135_01625"/>
<dbReference type="GO" id="GO:0042597">
    <property type="term" value="C:periplasmic space"/>
    <property type="evidence" value="ECO:0007669"/>
    <property type="project" value="UniProtKB-SubCell"/>
</dbReference>
<dbReference type="AlphaFoldDB" id="A0A2Z2NTK0"/>
<dbReference type="PANTHER" id="PTHR43649:SF12">
    <property type="entry name" value="DIACETYLCHITOBIOSE BINDING PROTEIN DASA"/>
    <property type="match status" value="1"/>
</dbReference>
<dbReference type="OrthoDB" id="2509690at2"/>
<comment type="similarity">
    <text evidence="2">Belongs to the bacterial solute-binding protein 1 family.</text>
</comment>
<evidence type="ECO:0000313" key="4">
    <source>
        <dbReference type="EMBL" id="ASJ70444.1"/>
    </source>
</evidence>
<evidence type="ECO:0000256" key="3">
    <source>
        <dbReference type="SAM" id="SignalP"/>
    </source>
</evidence>
<name>A0A2Z2NTK0_9GAMM</name>
<sequence>MKAKLNLLAVTVALMTSIGFAQADCDISSGSVSLLSDDFTAMHTVANRAQECASDTVDVSKNQTAEHKNIQVPALSANPSTYTVALVPNNSLPPLLNDDLVRPLDDLIVRFGQKLQDNQLVRIDGQVKAIAFLVNTQHLWFRKDLLDKAGLQPPTTYEEILTAAKALREQGIMEYPLALNLKPGWDLGTEFLNMYAGFGGELFKPDSAESSIEGNAAIETLNMLKALSEYMNPDFATFNTNEVARLWAAGEVAIYNGWNSRTSAVLDPEGTSLPIVAANSVFAAAPTVNGGEMPASYLWWVGFTIAKNTSEEDAEASFIAMMHAISPELLEEHAEEAVWLIDGYQPTPAAAGAFETVKAGAESFPMLPYLGLLHTALSDNLSEFLQGKESAEQALADATQAYTTTAKEGGFLK</sequence>
<dbReference type="Pfam" id="PF01547">
    <property type="entry name" value="SBP_bac_1"/>
    <property type="match status" value="1"/>
</dbReference>
<evidence type="ECO:0000256" key="2">
    <source>
        <dbReference type="ARBA" id="ARBA00008520"/>
    </source>
</evidence>
<evidence type="ECO:0000313" key="5">
    <source>
        <dbReference type="Proteomes" id="UP000250079"/>
    </source>
</evidence>
<dbReference type="RefSeq" id="WP_088915990.1">
    <property type="nucleotide sequence ID" value="NZ_CP018632.1"/>
</dbReference>
<keyword evidence="5" id="KW-1185">Reference proteome</keyword>
<dbReference type="SUPFAM" id="SSF53850">
    <property type="entry name" value="Periplasmic binding protein-like II"/>
    <property type="match status" value="1"/>
</dbReference>
<dbReference type="Gene3D" id="3.40.190.10">
    <property type="entry name" value="Periplasmic binding protein-like II"/>
    <property type="match status" value="1"/>
</dbReference>
<feature type="chain" id="PRO_5016254617" description="ABC transporter-binding protein" evidence="3">
    <location>
        <begin position="24"/>
        <end position="413"/>
    </location>
</feature>
<dbReference type="EMBL" id="CP018632">
    <property type="protein sequence ID" value="ASJ70444.1"/>
    <property type="molecule type" value="Genomic_DNA"/>
</dbReference>
<dbReference type="InterPro" id="IPR050490">
    <property type="entry name" value="Bact_solute-bd_prot1"/>
</dbReference>
<dbReference type="Proteomes" id="UP000250079">
    <property type="component" value="Chromosome"/>
</dbReference>
<organism evidence="4 5">
    <name type="scientific">Granulosicoccus antarcticus IMCC3135</name>
    <dbReference type="NCBI Taxonomy" id="1192854"/>
    <lineage>
        <taxon>Bacteria</taxon>
        <taxon>Pseudomonadati</taxon>
        <taxon>Pseudomonadota</taxon>
        <taxon>Gammaproteobacteria</taxon>
        <taxon>Chromatiales</taxon>
        <taxon>Granulosicoccaceae</taxon>
        <taxon>Granulosicoccus</taxon>
    </lineage>
</organism>
<feature type="signal peptide" evidence="3">
    <location>
        <begin position="1"/>
        <end position="23"/>
    </location>
</feature>
<keyword evidence="3" id="KW-0732">Signal</keyword>